<evidence type="ECO:0000313" key="9">
    <source>
        <dbReference type="Proteomes" id="UP000193411"/>
    </source>
</evidence>
<keyword evidence="5" id="KW-0539">Nucleus</keyword>
<keyword evidence="4" id="KW-0862">Zinc</keyword>
<dbReference type="GO" id="GO:0008270">
    <property type="term" value="F:zinc ion binding"/>
    <property type="evidence" value="ECO:0007669"/>
    <property type="project" value="UniProtKB-KW"/>
</dbReference>
<keyword evidence="2" id="KW-0479">Metal-binding</keyword>
<evidence type="ECO:0000256" key="6">
    <source>
        <dbReference type="SAM" id="MobiDB-lite"/>
    </source>
</evidence>
<organism evidence="8 9">
    <name type="scientific">Catenaria anguillulae PL171</name>
    <dbReference type="NCBI Taxonomy" id="765915"/>
    <lineage>
        <taxon>Eukaryota</taxon>
        <taxon>Fungi</taxon>
        <taxon>Fungi incertae sedis</taxon>
        <taxon>Blastocladiomycota</taxon>
        <taxon>Blastocladiomycetes</taxon>
        <taxon>Blastocladiales</taxon>
        <taxon>Catenariaceae</taxon>
        <taxon>Catenaria</taxon>
    </lineage>
</organism>
<dbReference type="Gene3D" id="3.30.1740.10">
    <property type="entry name" value="Zinc finger, PARP-type"/>
    <property type="match status" value="1"/>
</dbReference>
<keyword evidence="3" id="KW-0863">Zinc-finger</keyword>
<dbReference type="STRING" id="765915.A0A1Y2I0A6"/>
<feature type="compositionally biased region" description="Low complexity" evidence="6">
    <location>
        <begin position="155"/>
        <end position="174"/>
    </location>
</feature>
<comment type="caution">
    <text evidence="8">The sequence shown here is derived from an EMBL/GenBank/DDBJ whole genome shotgun (WGS) entry which is preliminary data.</text>
</comment>
<accession>A0A1Y2I0A6</accession>
<evidence type="ECO:0000259" key="7">
    <source>
        <dbReference type="PROSITE" id="PS50064"/>
    </source>
</evidence>
<gene>
    <name evidence="8" type="ORF">BCR44DRAFT_49241</name>
</gene>
<evidence type="ECO:0000256" key="3">
    <source>
        <dbReference type="ARBA" id="ARBA00022771"/>
    </source>
</evidence>
<dbReference type="GO" id="GO:0003677">
    <property type="term" value="F:DNA binding"/>
    <property type="evidence" value="ECO:0007669"/>
    <property type="project" value="InterPro"/>
</dbReference>
<dbReference type="SMART" id="SM01336">
    <property type="entry name" value="zf-PARP"/>
    <property type="match status" value="1"/>
</dbReference>
<evidence type="ECO:0000313" key="8">
    <source>
        <dbReference type="EMBL" id="ORZ40288.1"/>
    </source>
</evidence>
<dbReference type="Pfam" id="PF00645">
    <property type="entry name" value="zf-PARP"/>
    <property type="match status" value="1"/>
</dbReference>
<proteinExistence type="predicted"/>
<feature type="compositionally biased region" description="Acidic residues" evidence="6">
    <location>
        <begin position="208"/>
        <end position="227"/>
    </location>
</feature>
<keyword evidence="9" id="KW-1185">Reference proteome</keyword>
<evidence type="ECO:0000256" key="2">
    <source>
        <dbReference type="ARBA" id="ARBA00022723"/>
    </source>
</evidence>
<reference evidence="8 9" key="1">
    <citation type="submission" date="2016-07" db="EMBL/GenBank/DDBJ databases">
        <title>Pervasive Adenine N6-methylation of Active Genes in Fungi.</title>
        <authorList>
            <consortium name="DOE Joint Genome Institute"/>
            <person name="Mondo S.J."/>
            <person name="Dannebaum R.O."/>
            <person name="Kuo R.C."/>
            <person name="Labutti K."/>
            <person name="Haridas S."/>
            <person name="Kuo A."/>
            <person name="Salamov A."/>
            <person name="Ahrendt S.R."/>
            <person name="Lipzen A."/>
            <person name="Sullivan W."/>
            <person name="Andreopoulos W.B."/>
            <person name="Clum A."/>
            <person name="Lindquist E."/>
            <person name="Daum C."/>
            <person name="Ramamoorthy G.K."/>
            <person name="Gryganskyi A."/>
            <person name="Culley D."/>
            <person name="Magnuson J.K."/>
            <person name="James T.Y."/>
            <person name="O'Malley M.A."/>
            <person name="Stajich J.E."/>
            <person name="Spatafora J.W."/>
            <person name="Visel A."/>
            <person name="Grigoriev I.V."/>
        </authorList>
    </citation>
    <scope>NUCLEOTIDE SEQUENCE [LARGE SCALE GENOMIC DNA]</scope>
    <source>
        <strain evidence="8 9">PL171</strain>
    </source>
</reference>
<dbReference type="PROSITE" id="PS50064">
    <property type="entry name" value="ZF_PARP_2"/>
    <property type="match status" value="1"/>
</dbReference>
<comment type="subcellular location">
    <subcellularLocation>
        <location evidence="1">Nucleus</location>
    </subcellularLocation>
</comment>
<dbReference type="SUPFAM" id="SSF57716">
    <property type="entry name" value="Glucocorticoid receptor-like (DNA-binding domain)"/>
    <property type="match status" value="1"/>
</dbReference>
<feature type="compositionally biased region" description="Basic and acidic residues" evidence="6">
    <location>
        <begin position="140"/>
        <end position="154"/>
    </location>
</feature>
<evidence type="ECO:0000256" key="4">
    <source>
        <dbReference type="ARBA" id="ARBA00022833"/>
    </source>
</evidence>
<name>A0A1Y2I0A6_9FUNG</name>
<sequence length="281" mass="30399">MSETQYYVEYSKSARAKCSYGKQCNEKIDKGELRLAVHFEAGDVPMTKYRHWRCITRTIINHINQATGGDLTGMDTLNADDQDLVRETLERGYYAGGTEDINLAAKAAGKAAKDAEKAAAKEAAKEAKLAAKAAAKAEKDAERERIKAEKEATKQAKTSARSNKSKASAAAGSSDDAEQDEHVSPAASPVKRNRRGAAIKRKVVAPESEGDEDAALSSEEDHEDVYSDDGAHTDASSDEDHHDDESEDEDEKPSSKRRKTASAKPAATGTRQSKRVAAARK</sequence>
<protein>
    <recommendedName>
        <fullName evidence="7">PARP-type domain-containing protein</fullName>
    </recommendedName>
</protein>
<dbReference type="OrthoDB" id="429950at2759"/>
<feature type="compositionally biased region" description="Basic residues" evidence="6">
    <location>
        <begin position="191"/>
        <end position="203"/>
    </location>
</feature>
<dbReference type="AlphaFoldDB" id="A0A1Y2I0A6"/>
<feature type="compositionally biased region" description="Basic residues" evidence="6">
    <location>
        <begin position="272"/>
        <end position="281"/>
    </location>
</feature>
<dbReference type="EMBL" id="MCFL01000003">
    <property type="protein sequence ID" value="ORZ40288.1"/>
    <property type="molecule type" value="Genomic_DNA"/>
</dbReference>
<feature type="region of interest" description="Disordered" evidence="6">
    <location>
        <begin position="140"/>
        <end position="281"/>
    </location>
</feature>
<evidence type="ECO:0000256" key="5">
    <source>
        <dbReference type="ARBA" id="ARBA00023242"/>
    </source>
</evidence>
<feature type="domain" description="PARP-type" evidence="7">
    <location>
        <begin position="6"/>
        <end position="93"/>
    </location>
</feature>
<dbReference type="InterPro" id="IPR036957">
    <property type="entry name" value="Znf_PARP_sf"/>
</dbReference>
<dbReference type="Proteomes" id="UP000193411">
    <property type="component" value="Unassembled WGS sequence"/>
</dbReference>
<dbReference type="InterPro" id="IPR001510">
    <property type="entry name" value="Znf_PARP"/>
</dbReference>
<dbReference type="GO" id="GO:0005634">
    <property type="term" value="C:nucleus"/>
    <property type="evidence" value="ECO:0007669"/>
    <property type="project" value="UniProtKB-SubCell"/>
</dbReference>
<evidence type="ECO:0000256" key="1">
    <source>
        <dbReference type="ARBA" id="ARBA00004123"/>
    </source>
</evidence>